<evidence type="ECO:0000313" key="7">
    <source>
        <dbReference type="EMBL" id="KXP01390.1"/>
    </source>
</evidence>
<proteinExistence type="predicted"/>
<feature type="transmembrane region" description="Helical" evidence="5">
    <location>
        <begin position="282"/>
        <end position="300"/>
    </location>
</feature>
<reference evidence="7 8" key="1">
    <citation type="submission" date="2016-02" db="EMBL/GenBank/DDBJ databases">
        <authorList>
            <person name="Teng J.L."/>
            <person name="Tang Y."/>
            <person name="Huang Y."/>
            <person name="Guo F."/>
            <person name="Wei W."/>
            <person name="Chen J.H."/>
            <person name="Wong S.Y."/>
            <person name="Lau S.K."/>
            <person name="Woo P.C."/>
        </authorList>
    </citation>
    <scope>NUCLEOTIDE SEQUENCE [LARGE SCALE GENOMIC DNA]</scope>
    <source>
        <strain evidence="7 8">JCM 13375</strain>
    </source>
</reference>
<comment type="subcellular location">
    <subcellularLocation>
        <location evidence="1">Cell membrane</location>
        <topology evidence="1">Multi-pass membrane protein</topology>
    </subcellularLocation>
</comment>
<evidence type="ECO:0000256" key="3">
    <source>
        <dbReference type="ARBA" id="ARBA00022989"/>
    </source>
</evidence>
<evidence type="ECO:0000256" key="1">
    <source>
        <dbReference type="ARBA" id="ARBA00004651"/>
    </source>
</evidence>
<feature type="transmembrane region" description="Helical" evidence="5">
    <location>
        <begin position="141"/>
        <end position="160"/>
    </location>
</feature>
<dbReference type="RefSeq" id="WP_068743289.1">
    <property type="nucleotide sequence ID" value="NZ_LSRE01000001.1"/>
</dbReference>
<accession>A0A137ZT77</accession>
<name>A0A137ZT77_9ACTN</name>
<dbReference type="InterPro" id="IPR020846">
    <property type="entry name" value="MFS_dom"/>
</dbReference>
<keyword evidence="4 5" id="KW-0472">Membrane</keyword>
<protein>
    <recommendedName>
        <fullName evidence="6">Major facilitator superfamily (MFS) profile domain-containing protein</fullName>
    </recommendedName>
</protein>
<dbReference type="PROSITE" id="PS50850">
    <property type="entry name" value="MFS"/>
    <property type="match status" value="1"/>
</dbReference>
<evidence type="ECO:0000256" key="5">
    <source>
        <dbReference type="SAM" id="Phobius"/>
    </source>
</evidence>
<feature type="transmembrane region" description="Helical" evidence="5">
    <location>
        <begin position="53"/>
        <end position="71"/>
    </location>
</feature>
<feature type="transmembrane region" description="Helical" evidence="5">
    <location>
        <begin position="108"/>
        <end position="129"/>
    </location>
</feature>
<evidence type="ECO:0000256" key="4">
    <source>
        <dbReference type="ARBA" id="ARBA00023136"/>
    </source>
</evidence>
<feature type="transmembrane region" description="Helical" evidence="5">
    <location>
        <begin position="83"/>
        <end position="102"/>
    </location>
</feature>
<comment type="caution">
    <text evidence="7">The sequence shown here is derived from an EMBL/GenBank/DDBJ whole genome shotgun (WGS) entry which is preliminary data.</text>
</comment>
<dbReference type="Gene3D" id="1.20.1250.20">
    <property type="entry name" value="MFS general substrate transporter like domains"/>
    <property type="match status" value="1"/>
</dbReference>
<evidence type="ECO:0000313" key="8">
    <source>
        <dbReference type="Proteomes" id="UP000070409"/>
    </source>
</evidence>
<feature type="transmembrane region" description="Helical" evidence="5">
    <location>
        <begin position="306"/>
        <end position="326"/>
    </location>
</feature>
<dbReference type="EMBL" id="LSRE01000001">
    <property type="protein sequence ID" value="KXP01390.1"/>
    <property type="molecule type" value="Genomic_DNA"/>
</dbReference>
<dbReference type="Proteomes" id="UP000070409">
    <property type="component" value="Unassembled WGS sequence"/>
</dbReference>
<sequence>MTTTATVAPSRSVLLRTGVIAAAGALPIAGQLYVVLPLTAEIRGLSGHTNSTAALSSTVFALVYAAGILALGPLADRFGARRLMVASAGATAAVTLLAAFAPSAPWFLLGRAAQGLAAAAFTPATLAYIARTAPSSARVPLNTAAIGAGLASAVVGQVVAQLIAPLAGITGVFVVFAVAAAVAAVAARTLLPSDTAPADDRPSAGAVHRAIPGLLMRPRLVLLYCTGLTFLSALVALYTALGADGRWPSATLLILRASSLPAVVVAGLITLRLSAAPPRARILAAVGIAVTGALLCATAQTLTVGIGLFAVIGAIALAAPSVVAEVTRLGAPAIGAAASLYTVAIFGGASLGAPLAAALGNGLGTVALGSAAVLALGGLTSAIATRT</sequence>
<feature type="transmembrane region" description="Helical" evidence="5">
    <location>
        <begin position="363"/>
        <end position="384"/>
    </location>
</feature>
<organism evidence="7 8">
    <name type="scientific">Tsukamurella pseudospumae</name>
    <dbReference type="NCBI Taxonomy" id="239498"/>
    <lineage>
        <taxon>Bacteria</taxon>
        <taxon>Bacillati</taxon>
        <taxon>Actinomycetota</taxon>
        <taxon>Actinomycetes</taxon>
        <taxon>Mycobacteriales</taxon>
        <taxon>Tsukamurellaceae</taxon>
        <taxon>Tsukamurella</taxon>
    </lineage>
</organism>
<feature type="transmembrane region" description="Helical" evidence="5">
    <location>
        <begin position="221"/>
        <end position="241"/>
    </location>
</feature>
<dbReference type="SUPFAM" id="SSF103473">
    <property type="entry name" value="MFS general substrate transporter"/>
    <property type="match status" value="1"/>
</dbReference>
<keyword evidence="8" id="KW-1185">Reference proteome</keyword>
<feature type="domain" description="Major facilitator superfamily (MFS) profile" evidence="6">
    <location>
        <begin position="1"/>
        <end position="387"/>
    </location>
</feature>
<dbReference type="Pfam" id="PF07690">
    <property type="entry name" value="MFS_1"/>
    <property type="match status" value="1"/>
</dbReference>
<dbReference type="InterPro" id="IPR036259">
    <property type="entry name" value="MFS_trans_sf"/>
</dbReference>
<evidence type="ECO:0000259" key="6">
    <source>
        <dbReference type="PROSITE" id="PS50850"/>
    </source>
</evidence>
<feature type="transmembrane region" description="Helical" evidence="5">
    <location>
        <begin position="253"/>
        <end position="275"/>
    </location>
</feature>
<feature type="transmembrane region" description="Helical" evidence="5">
    <location>
        <begin position="12"/>
        <end position="33"/>
    </location>
</feature>
<feature type="transmembrane region" description="Helical" evidence="5">
    <location>
        <begin position="166"/>
        <end position="187"/>
    </location>
</feature>
<dbReference type="PANTHER" id="PTHR42718:SF49">
    <property type="entry name" value="EXPORT PROTEIN"/>
    <property type="match status" value="1"/>
</dbReference>
<dbReference type="PANTHER" id="PTHR42718">
    <property type="entry name" value="MAJOR FACILITATOR SUPERFAMILY MULTIDRUG TRANSPORTER MFSC"/>
    <property type="match status" value="1"/>
</dbReference>
<evidence type="ECO:0000256" key="2">
    <source>
        <dbReference type="ARBA" id="ARBA00022692"/>
    </source>
</evidence>
<keyword evidence="2 5" id="KW-0812">Transmembrane</keyword>
<feature type="transmembrane region" description="Helical" evidence="5">
    <location>
        <begin position="338"/>
        <end position="357"/>
    </location>
</feature>
<dbReference type="InterPro" id="IPR011701">
    <property type="entry name" value="MFS"/>
</dbReference>
<keyword evidence="3 5" id="KW-1133">Transmembrane helix</keyword>
<gene>
    <name evidence="7" type="ORF">AXK61_00825</name>
</gene>